<accession>A0A0E9WPD6</accession>
<evidence type="ECO:0000313" key="1">
    <source>
        <dbReference type="EMBL" id="JAH92161.1"/>
    </source>
</evidence>
<protein>
    <submittedName>
        <fullName evidence="1">Uncharacterized protein</fullName>
    </submittedName>
</protein>
<reference evidence="1" key="2">
    <citation type="journal article" date="2015" name="Fish Shellfish Immunol.">
        <title>Early steps in the European eel (Anguilla anguilla)-Vibrio vulnificus interaction in the gills: Role of the RtxA13 toxin.</title>
        <authorList>
            <person name="Callol A."/>
            <person name="Pajuelo D."/>
            <person name="Ebbesson L."/>
            <person name="Teles M."/>
            <person name="MacKenzie S."/>
            <person name="Amaro C."/>
        </authorList>
    </citation>
    <scope>NUCLEOTIDE SEQUENCE</scope>
</reference>
<dbReference type="EMBL" id="GBXM01016416">
    <property type="protein sequence ID" value="JAH92161.1"/>
    <property type="molecule type" value="Transcribed_RNA"/>
</dbReference>
<organism evidence="1">
    <name type="scientific">Anguilla anguilla</name>
    <name type="common">European freshwater eel</name>
    <name type="synonym">Muraena anguilla</name>
    <dbReference type="NCBI Taxonomy" id="7936"/>
    <lineage>
        <taxon>Eukaryota</taxon>
        <taxon>Metazoa</taxon>
        <taxon>Chordata</taxon>
        <taxon>Craniata</taxon>
        <taxon>Vertebrata</taxon>
        <taxon>Euteleostomi</taxon>
        <taxon>Actinopterygii</taxon>
        <taxon>Neopterygii</taxon>
        <taxon>Teleostei</taxon>
        <taxon>Anguilliformes</taxon>
        <taxon>Anguillidae</taxon>
        <taxon>Anguilla</taxon>
    </lineage>
</organism>
<proteinExistence type="predicted"/>
<dbReference type="AlphaFoldDB" id="A0A0E9WPD6"/>
<name>A0A0E9WPD6_ANGAN</name>
<sequence>MHTETLREIYRFVKMVNSELIYDHFNILVPVLGVDTIRLCPVSPFHWVHVIRLSEPCHHC</sequence>
<reference evidence="1" key="1">
    <citation type="submission" date="2014-11" db="EMBL/GenBank/DDBJ databases">
        <authorList>
            <person name="Amaro Gonzalez C."/>
        </authorList>
    </citation>
    <scope>NUCLEOTIDE SEQUENCE</scope>
</reference>